<keyword evidence="2" id="KW-1185">Reference proteome</keyword>
<dbReference type="PANTHER" id="PTHR43737:SF1">
    <property type="entry name" value="DUF1501 DOMAIN-CONTAINING PROTEIN"/>
    <property type="match status" value="1"/>
</dbReference>
<evidence type="ECO:0000313" key="1">
    <source>
        <dbReference type="EMBL" id="SKC18863.1"/>
    </source>
</evidence>
<dbReference type="EMBL" id="FUZA01000012">
    <property type="protein sequence ID" value="SKC18863.1"/>
    <property type="molecule type" value="Genomic_DNA"/>
</dbReference>
<dbReference type="RefSeq" id="WP_082217795.1">
    <property type="nucleotide sequence ID" value="NZ_FUZA01000012.1"/>
</dbReference>
<reference evidence="2" key="1">
    <citation type="submission" date="2017-02" db="EMBL/GenBank/DDBJ databases">
        <authorList>
            <person name="Varghese N."/>
            <person name="Submissions S."/>
        </authorList>
    </citation>
    <scope>NUCLEOTIDE SEQUENCE [LARGE SCALE GENOMIC DNA]</scope>
    <source>
        <strain evidence="2">DSM 22270</strain>
    </source>
</reference>
<dbReference type="AlphaFoldDB" id="A0A1T5HDS3"/>
<organism evidence="1 2">
    <name type="scientific">Dyadobacter psychrophilus</name>
    <dbReference type="NCBI Taxonomy" id="651661"/>
    <lineage>
        <taxon>Bacteria</taxon>
        <taxon>Pseudomonadati</taxon>
        <taxon>Bacteroidota</taxon>
        <taxon>Cytophagia</taxon>
        <taxon>Cytophagales</taxon>
        <taxon>Spirosomataceae</taxon>
        <taxon>Dyadobacter</taxon>
    </lineage>
</organism>
<name>A0A1T5HDS3_9BACT</name>
<dbReference type="Pfam" id="PF07394">
    <property type="entry name" value="DUF1501"/>
    <property type="match status" value="1"/>
</dbReference>
<dbReference type="InterPro" id="IPR010869">
    <property type="entry name" value="DUF1501"/>
</dbReference>
<accession>A0A1T5HDS3</accession>
<dbReference type="OrthoDB" id="9779968at2"/>
<sequence length="509" mass="55387">MKRRDFISAASSMALPLMLDGFGIKSLAKGSALVQSLRKTAAVNSDRILVIVYLGGGNDGLNTVIPLENYSAYNQLRNNIAIPENSILRLAGNLETGFHPAMTGMRALYDEGKLSIIHSVSYPNPDLSHYRSTDIWMTGVDSSQYADSGWAGRYLNDRFPGYPNNYPNSEMEDPLAIQIGQISTTTLLGNSESMGITLQDPNSFYQMIGEPDLSLESGLPCCDAGELIAYIRQQQVLAVGYAGEIKAAADAGRNLATYPDASQKNDLADQLKIVARLIHGGLRSKIYYVSLGGFDTHSNQIGSNSLEGNHAELLKKLSDAIYAFQSDLGLQGTADKVLGMTFSDFGRRASSNASKGTDHGIAAPMFVFGTGMKRQLVGTNPDLVNGLLPANPYPGDPNRDIKMQIDFRRVYSDVLNDWFGTVRSTTDQILYRNFKTTSLFSDLVQSIASGSWLNPEIWSSGRIPTALDLVQINPGHTVEVGQNIIAKDLQVKNGGELKFLGNYSFKRPG</sequence>
<evidence type="ECO:0000313" key="2">
    <source>
        <dbReference type="Proteomes" id="UP000190897"/>
    </source>
</evidence>
<dbReference type="PANTHER" id="PTHR43737">
    <property type="entry name" value="BLL7424 PROTEIN"/>
    <property type="match status" value="1"/>
</dbReference>
<proteinExistence type="predicted"/>
<gene>
    <name evidence="1" type="ORF">SAMN05660293_05366</name>
</gene>
<dbReference type="Proteomes" id="UP000190897">
    <property type="component" value="Unassembled WGS sequence"/>
</dbReference>
<dbReference type="STRING" id="651661.SAMN05660293_05366"/>
<protein>
    <submittedName>
        <fullName evidence="1">Uncharacterized conserved protein, DUF1501 family</fullName>
    </submittedName>
</protein>